<accession>F0Z827</accession>
<dbReference type="AlphaFoldDB" id="F0Z827"/>
<sequence>MFIYIAGNCIHYNLSVFPTFGLLDDQLLASIFSRSGGVLVEHCLVGTSLSSEN</sequence>
<reference evidence="2" key="1">
    <citation type="journal article" date="2011" name="Genome Biol.">
        <title>Comparative genomics of the social amoebae Dictyostelium discoideum and Dictyostelium purpureum.</title>
        <authorList>
            <consortium name="US DOE Joint Genome Institute (JGI-PGF)"/>
            <person name="Sucgang R."/>
            <person name="Kuo A."/>
            <person name="Tian X."/>
            <person name="Salerno W."/>
            <person name="Parikh A."/>
            <person name="Feasley C.L."/>
            <person name="Dalin E."/>
            <person name="Tu H."/>
            <person name="Huang E."/>
            <person name="Barry K."/>
            <person name="Lindquist E."/>
            <person name="Shapiro H."/>
            <person name="Bruce D."/>
            <person name="Schmutz J."/>
            <person name="Salamov A."/>
            <person name="Fey P."/>
            <person name="Gaudet P."/>
            <person name="Anjard C."/>
            <person name="Babu M.M."/>
            <person name="Basu S."/>
            <person name="Bushmanova Y."/>
            <person name="van der Wel H."/>
            <person name="Katoh-Kurasawa M."/>
            <person name="Dinh C."/>
            <person name="Coutinho P.M."/>
            <person name="Saito T."/>
            <person name="Elias M."/>
            <person name="Schaap P."/>
            <person name="Kay R.R."/>
            <person name="Henrissat B."/>
            <person name="Eichinger L."/>
            <person name="Rivero F."/>
            <person name="Putnam N.H."/>
            <person name="West C.M."/>
            <person name="Loomis W.F."/>
            <person name="Chisholm R.L."/>
            <person name="Shaulsky G."/>
            <person name="Strassmann J.E."/>
            <person name="Queller D.C."/>
            <person name="Kuspa A."/>
            <person name="Grigoriev I.V."/>
        </authorList>
    </citation>
    <scope>NUCLEOTIDE SEQUENCE [LARGE SCALE GENOMIC DNA]</scope>
    <source>
        <strain evidence="2">QSDP1</strain>
    </source>
</reference>
<protein>
    <submittedName>
        <fullName evidence="1">Uncharacterized protein</fullName>
    </submittedName>
</protein>
<name>F0Z827_DICPU</name>
<dbReference type="KEGG" id="dpp:DICPUDRAFT_147266"/>
<evidence type="ECO:0000313" key="2">
    <source>
        <dbReference type="Proteomes" id="UP000001064"/>
    </source>
</evidence>
<proteinExistence type="predicted"/>
<dbReference type="RefSeq" id="XP_003283546.1">
    <property type="nucleotide sequence ID" value="XM_003283498.1"/>
</dbReference>
<dbReference type="GeneID" id="10509481"/>
<dbReference type="VEuPathDB" id="AmoebaDB:DICPUDRAFT_147266"/>
<evidence type="ECO:0000313" key="1">
    <source>
        <dbReference type="EMBL" id="EGC39917.1"/>
    </source>
</evidence>
<organism evidence="1 2">
    <name type="scientific">Dictyostelium purpureum</name>
    <name type="common">Slime mold</name>
    <dbReference type="NCBI Taxonomy" id="5786"/>
    <lineage>
        <taxon>Eukaryota</taxon>
        <taxon>Amoebozoa</taxon>
        <taxon>Evosea</taxon>
        <taxon>Eumycetozoa</taxon>
        <taxon>Dictyostelia</taxon>
        <taxon>Dictyosteliales</taxon>
        <taxon>Dictyosteliaceae</taxon>
        <taxon>Dictyostelium</taxon>
    </lineage>
</organism>
<gene>
    <name evidence="1" type="ORF">DICPUDRAFT_147266</name>
</gene>
<dbReference type="Proteomes" id="UP000001064">
    <property type="component" value="Unassembled WGS sequence"/>
</dbReference>
<dbReference type="InParanoid" id="F0Z827"/>
<keyword evidence="2" id="KW-1185">Reference proteome</keyword>
<dbReference type="EMBL" id="GL870949">
    <property type="protein sequence ID" value="EGC39917.1"/>
    <property type="molecule type" value="Genomic_DNA"/>
</dbReference>